<feature type="compositionally biased region" description="Basic and acidic residues" evidence="1">
    <location>
        <begin position="314"/>
        <end position="327"/>
    </location>
</feature>
<protein>
    <submittedName>
        <fullName evidence="2">Uncharacterized protein</fullName>
    </submittedName>
</protein>
<feature type="compositionally biased region" description="Polar residues" evidence="1">
    <location>
        <begin position="428"/>
        <end position="442"/>
    </location>
</feature>
<dbReference type="RefSeq" id="XP_009171918.1">
    <property type="nucleotide sequence ID" value="XM_009173654.1"/>
</dbReference>
<dbReference type="Proteomes" id="UP000054324">
    <property type="component" value="Unassembled WGS sequence"/>
</dbReference>
<feature type="compositionally biased region" description="Polar residues" evidence="1">
    <location>
        <begin position="333"/>
        <end position="344"/>
    </location>
</feature>
<proteinExistence type="predicted"/>
<feature type="compositionally biased region" description="Polar residues" evidence="1">
    <location>
        <begin position="534"/>
        <end position="552"/>
    </location>
</feature>
<feature type="region of interest" description="Disordered" evidence="1">
    <location>
        <begin position="218"/>
        <end position="240"/>
    </location>
</feature>
<feature type="region of interest" description="Disordered" evidence="1">
    <location>
        <begin position="425"/>
        <end position="571"/>
    </location>
</feature>
<feature type="compositionally biased region" description="Polar residues" evidence="1">
    <location>
        <begin position="495"/>
        <end position="521"/>
    </location>
</feature>
<sequence length="608" mass="66592">MSAAFDEDFPVNGDEEVQTPCVSPTLDALRSISTVVKLSPRPLSSNPILDLPKSDHFNFVAKSLSDAVLRPCQYALDKRYDESIPVRTLRRSMRENSKLNGDKCALLDKKMTLGSRPFTQIRRLENIAPCPISPLPRITSYSSSSGSLIGHINGLSFEPNGFIMSDSLSFANGICDRPSDVLKACRSADLSQTLKNGFDDFPSEITVVNASSSVHIGEDADDTEKVPKSAPAFLSSSQPACSGNCDAADLSNVVEDVEVRSGTSDTGESNVSGTDGLRKPRHSKRSRRNRSTIKQTTAQSVGVKSEPPQSVLESTKEPENQMVKENEDIPEESTLNESNNTDVNNEATLINRVVDMSQRCTTTEPPEITQEMLSTDQLPMEDSVAADGDFTLVTNKKHKRQQKLQQQLQQQQQQQQVQAWIPSARTPPVSTSFRPQKPTTANVRLPVPPNQSLSVNKAPASPSFRPTNLPPGDRRRFGNFSRPNAPLLNQVRRLTPNSGPHRPSTNSSDTSVPPIKTTVSPQPLLDCKVPQPLTKAQTSVPTEKHTVSQPSCTEVPRVATHPSVPHSTLSKSDFNNQPLMGIRPVHYQLLLDFLLSSWSAFRKKSTGS</sequence>
<name>A0A074ZB38_OPIVI</name>
<keyword evidence="3" id="KW-1185">Reference proteome</keyword>
<feature type="region of interest" description="Disordered" evidence="1">
    <location>
        <begin position="258"/>
        <end position="344"/>
    </location>
</feature>
<feature type="compositionally biased region" description="Polar residues" evidence="1">
    <location>
        <begin position="261"/>
        <end position="273"/>
    </location>
</feature>
<feature type="compositionally biased region" description="Polar residues" evidence="1">
    <location>
        <begin position="292"/>
        <end position="313"/>
    </location>
</feature>
<dbReference type="GeneID" id="20322156"/>
<accession>A0A074ZB38</accession>
<dbReference type="KEGG" id="ovi:T265_07977"/>
<evidence type="ECO:0000313" key="2">
    <source>
        <dbReference type="EMBL" id="KER24338.1"/>
    </source>
</evidence>
<dbReference type="CTD" id="20322156"/>
<evidence type="ECO:0000256" key="1">
    <source>
        <dbReference type="SAM" id="MobiDB-lite"/>
    </source>
</evidence>
<evidence type="ECO:0000313" key="3">
    <source>
        <dbReference type="Proteomes" id="UP000054324"/>
    </source>
</evidence>
<dbReference type="AlphaFoldDB" id="A0A074ZB38"/>
<feature type="compositionally biased region" description="Basic residues" evidence="1">
    <location>
        <begin position="279"/>
        <end position="291"/>
    </location>
</feature>
<reference evidence="2 3" key="1">
    <citation type="submission" date="2013-11" db="EMBL/GenBank/DDBJ databases">
        <title>Opisthorchis viverrini - life in the bile duct.</title>
        <authorList>
            <person name="Young N.D."/>
            <person name="Nagarajan N."/>
            <person name="Lin S.J."/>
            <person name="Korhonen P.K."/>
            <person name="Jex A.R."/>
            <person name="Hall R.S."/>
            <person name="Safavi-Hemami H."/>
            <person name="Kaewkong W."/>
            <person name="Bertrand D."/>
            <person name="Gao S."/>
            <person name="Seet Q."/>
            <person name="Wongkham S."/>
            <person name="Teh B.T."/>
            <person name="Wongkham C."/>
            <person name="Intapan P.M."/>
            <person name="Maleewong W."/>
            <person name="Yang X."/>
            <person name="Hu M."/>
            <person name="Wang Z."/>
            <person name="Hofmann A."/>
            <person name="Sternberg P.W."/>
            <person name="Tan P."/>
            <person name="Wang J."/>
            <person name="Gasser R.B."/>
        </authorList>
    </citation>
    <scope>NUCLEOTIDE SEQUENCE [LARGE SCALE GENOMIC DNA]</scope>
</reference>
<dbReference type="EMBL" id="KL596814">
    <property type="protein sequence ID" value="KER24338.1"/>
    <property type="molecule type" value="Genomic_DNA"/>
</dbReference>
<organism evidence="2 3">
    <name type="scientific">Opisthorchis viverrini</name>
    <name type="common">Southeast Asian liver fluke</name>
    <dbReference type="NCBI Taxonomy" id="6198"/>
    <lineage>
        <taxon>Eukaryota</taxon>
        <taxon>Metazoa</taxon>
        <taxon>Spiralia</taxon>
        <taxon>Lophotrochozoa</taxon>
        <taxon>Platyhelminthes</taxon>
        <taxon>Trematoda</taxon>
        <taxon>Digenea</taxon>
        <taxon>Opisthorchiida</taxon>
        <taxon>Opisthorchiata</taxon>
        <taxon>Opisthorchiidae</taxon>
        <taxon>Opisthorchis</taxon>
    </lineage>
</organism>
<gene>
    <name evidence="2" type="ORF">T265_07977</name>
</gene>
<dbReference type="OrthoDB" id="6252524at2759"/>